<dbReference type="SUPFAM" id="SSF52172">
    <property type="entry name" value="CheY-like"/>
    <property type="match status" value="1"/>
</dbReference>
<dbReference type="CDD" id="cd01948">
    <property type="entry name" value="EAL"/>
    <property type="match status" value="1"/>
</dbReference>
<dbReference type="OrthoDB" id="9812358at2"/>
<dbReference type="Gene3D" id="3.40.50.2300">
    <property type="match status" value="1"/>
</dbReference>
<gene>
    <name evidence="4" type="ORF">TW81_09625</name>
</gene>
<dbReference type="PANTHER" id="PTHR33121">
    <property type="entry name" value="CYCLIC DI-GMP PHOSPHODIESTERASE PDEF"/>
    <property type="match status" value="1"/>
</dbReference>
<comment type="caution">
    <text evidence="4">The sequence shown here is derived from an EMBL/GenBank/DDBJ whole genome shotgun (WGS) entry which is preliminary data.</text>
</comment>
<dbReference type="Pfam" id="PF00072">
    <property type="entry name" value="Response_reg"/>
    <property type="match status" value="1"/>
</dbReference>
<dbReference type="STRING" id="579748.TW81_09625"/>
<dbReference type="SMART" id="SM00052">
    <property type="entry name" value="EAL"/>
    <property type="match status" value="1"/>
</dbReference>
<sequence>MKDSQIVIVDDSPAILLVMKGMMSELGYENVITCSNPAAALSNIRRSPEKYGAVFTDLNMPDMDGMTLLKELGEMGYRGGVCIISDMEKRVIELAAHIARKHKVNLIGNIAKPVHINELQRTLKKIEQVSERETHSVEVLSPSVLRSHMEQGLVEPYYQPKVCIHSRRVAGIEVLARIVKPGQINAIAPGQFIPTAIESGMLNELTQQLLGKVLTDFPKLLKEFGKQVKVSLNLSPSQLTVDGYTLDFIDTIDHRQIDKENITLEITEECALENTEQLETINRLRMRGFGVSLDDFGTGFTNLNQLRTLPFTEVKIDRTLIHDIHQDHFNQVVVDTLVNIAGKIDASLIAEGIEDYQDLEYLSETYKDMKVQGYLICKPKPLDSLLYWYHSWLYNVK</sequence>
<proteinExistence type="predicted"/>
<dbReference type="Gene3D" id="3.20.20.450">
    <property type="entry name" value="EAL domain"/>
    <property type="match status" value="1"/>
</dbReference>
<feature type="domain" description="EAL" evidence="3">
    <location>
        <begin position="138"/>
        <end position="393"/>
    </location>
</feature>
<feature type="modified residue" description="4-aspartylphosphate" evidence="1">
    <location>
        <position position="57"/>
    </location>
</feature>
<dbReference type="GO" id="GO:0071111">
    <property type="term" value="F:cyclic-guanylate-specific phosphodiesterase activity"/>
    <property type="evidence" value="ECO:0007669"/>
    <property type="project" value="InterPro"/>
</dbReference>
<dbReference type="Proteomes" id="UP000033673">
    <property type="component" value="Unassembled WGS sequence"/>
</dbReference>
<dbReference type="InterPro" id="IPR001789">
    <property type="entry name" value="Sig_transdc_resp-reg_receiver"/>
</dbReference>
<feature type="domain" description="Response regulatory" evidence="2">
    <location>
        <begin position="5"/>
        <end position="127"/>
    </location>
</feature>
<dbReference type="InterPro" id="IPR035919">
    <property type="entry name" value="EAL_sf"/>
</dbReference>
<evidence type="ECO:0000256" key="1">
    <source>
        <dbReference type="PROSITE-ProRule" id="PRU00169"/>
    </source>
</evidence>
<dbReference type="InterPro" id="IPR011006">
    <property type="entry name" value="CheY-like_superfamily"/>
</dbReference>
<dbReference type="PROSITE" id="PS50110">
    <property type="entry name" value="RESPONSE_REGULATORY"/>
    <property type="match status" value="1"/>
</dbReference>
<evidence type="ECO:0000259" key="2">
    <source>
        <dbReference type="PROSITE" id="PS50110"/>
    </source>
</evidence>
<organism evidence="4 5">
    <name type="scientific">Vibrio galatheae</name>
    <dbReference type="NCBI Taxonomy" id="579748"/>
    <lineage>
        <taxon>Bacteria</taxon>
        <taxon>Pseudomonadati</taxon>
        <taxon>Pseudomonadota</taxon>
        <taxon>Gammaproteobacteria</taxon>
        <taxon>Vibrionales</taxon>
        <taxon>Vibrionaceae</taxon>
        <taxon>Vibrio</taxon>
    </lineage>
</organism>
<dbReference type="InterPro" id="IPR001633">
    <property type="entry name" value="EAL_dom"/>
</dbReference>
<keyword evidence="1" id="KW-0597">Phosphoprotein</keyword>
<dbReference type="AlphaFoldDB" id="A0A0F4NK54"/>
<dbReference type="Pfam" id="PF00563">
    <property type="entry name" value="EAL"/>
    <property type="match status" value="1"/>
</dbReference>
<evidence type="ECO:0000259" key="3">
    <source>
        <dbReference type="PROSITE" id="PS50883"/>
    </source>
</evidence>
<dbReference type="PROSITE" id="PS50883">
    <property type="entry name" value="EAL"/>
    <property type="match status" value="1"/>
</dbReference>
<dbReference type="SMART" id="SM00448">
    <property type="entry name" value="REC"/>
    <property type="match status" value="1"/>
</dbReference>
<evidence type="ECO:0000313" key="5">
    <source>
        <dbReference type="Proteomes" id="UP000033673"/>
    </source>
</evidence>
<keyword evidence="5" id="KW-1185">Reference proteome</keyword>
<dbReference type="SUPFAM" id="SSF141868">
    <property type="entry name" value="EAL domain-like"/>
    <property type="match status" value="1"/>
</dbReference>
<dbReference type="PATRIC" id="fig|579748.3.peg.1981"/>
<reference evidence="4 5" key="1">
    <citation type="journal article" date="2015" name="BMC Genomics">
        <title>Genome mining reveals unlocked bioactive potential of marine Gram-negative bacteria.</title>
        <authorList>
            <person name="Machado H."/>
            <person name="Sonnenschein E.C."/>
            <person name="Melchiorsen J."/>
            <person name="Gram L."/>
        </authorList>
    </citation>
    <scope>NUCLEOTIDE SEQUENCE [LARGE SCALE GENOMIC DNA]</scope>
    <source>
        <strain evidence="4 5">S2757</strain>
    </source>
</reference>
<name>A0A0F4NK54_9VIBR</name>
<dbReference type="GO" id="GO:0000160">
    <property type="term" value="P:phosphorelay signal transduction system"/>
    <property type="evidence" value="ECO:0007669"/>
    <property type="project" value="InterPro"/>
</dbReference>
<dbReference type="InterPro" id="IPR050706">
    <property type="entry name" value="Cyclic-di-GMP_PDE-like"/>
</dbReference>
<dbReference type="PANTHER" id="PTHR33121:SF70">
    <property type="entry name" value="SIGNALING PROTEIN YKOW"/>
    <property type="match status" value="1"/>
</dbReference>
<accession>A0A0F4NK54</accession>
<protein>
    <submittedName>
        <fullName evidence="4">Diguanylate phosphodiesterase</fullName>
    </submittedName>
</protein>
<dbReference type="EMBL" id="JXXV01000016">
    <property type="protein sequence ID" value="KJY83259.1"/>
    <property type="molecule type" value="Genomic_DNA"/>
</dbReference>
<evidence type="ECO:0000313" key="4">
    <source>
        <dbReference type="EMBL" id="KJY83259.1"/>
    </source>
</evidence>
<dbReference type="RefSeq" id="WP_045955497.1">
    <property type="nucleotide sequence ID" value="NZ_JXXV01000016.1"/>
</dbReference>